<dbReference type="OrthoDB" id="9779738at2"/>
<evidence type="ECO:0000313" key="5">
    <source>
        <dbReference type="EMBL" id="VEP17692.1"/>
    </source>
</evidence>
<evidence type="ECO:0000313" key="6">
    <source>
        <dbReference type="EMBL" id="VEP17711.1"/>
    </source>
</evidence>
<dbReference type="GO" id="GO:0006508">
    <property type="term" value="P:proteolysis"/>
    <property type="evidence" value="ECO:0007669"/>
    <property type="project" value="UniProtKB-KW"/>
</dbReference>
<dbReference type="InterPro" id="IPR036440">
    <property type="entry name" value="Peptidase_C15-like_sf"/>
</dbReference>
<protein>
    <submittedName>
        <fullName evidence="5">Peptidase C15 pyroglutamyl peptidase I</fullName>
    </submittedName>
</protein>
<proteinExistence type="inferred from homology"/>
<dbReference type="Proteomes" id="UP000320055">
    <property type="component" value="Unassembled WGS sequence"/>
</dbReference>
<evidence type="ECO:0000256" key="4">
    <source>
        <dbReference type="ARBA" id="ARBA00022807"/>
    </source>
</evidence>
<dbReference type="EMBL" id="CAACVJ010000596">
    <property type="protein sequence ID" value="VEP17692.1"/>
    <property type="molecule type" value="Genomic_DNA"/>
</dbReference>
<dbReference type="GO" id="GO:0008234">
    <property type="term" value="F:cysteine-type peptidase activity"/>
    <property type="evidence" value="ECO:0007669"/>
    <property type="project" value="UniProtKB-KW"/>
</dbReference>
<keyword evidence="2" id="KW-0645">Protease</keyword>
<evidence type="ECO:0000313" key="7">
    <source>
        <dbReference type="Proteomes" id="UP000320055"/>
    </source>
</evidence>
<organism evidence="5 7">
    <name type="scientific">Hyella patelloides LEGE 07179</name>
    <dbReference type="NCBI Taxonomy" id="945734"/>
    <lineage>
        <taxon>Bacteria</taxon>
        <taxon>Bacillati</taxon>
        <taxon>Cyanobacteriota</taxon>
        <taxon>Cyanophyceae</taxon>
        <taxon>Pleurocapsales</taxon>
        <taxon>Hyellaceae</taxon>
        <taxon>Hyella</taxon>
    </lineage>
</organism>
<dbReference type="Pfam" id="PF01470">
    <property type="entry name" value="Peptidase_C15"/>
    <property type="match status" value="1"/>
</dbReference>
<dbReference type="Gene3D" id="3.40.630.20">
    <property type="entry name" value="Peptidase C15, pyroglutamyl peptidase I-like"/>
    <property type="match status" value="2"/>
</dbReference>
<keyword evidence="4" id="KW-0788">Thiol protease</keyword>
<dbReference type="PANTHER" id="PTHR23402:SF1">
    <property type="entry name" value="PYROGLUTAMYL-PEPTIDASE I"/>
    <property type="match status" value="1"/>
</dbReference>
<keyword evidence="7" id="KW-1185">Reference proteome</keyword>
<dbReference type="SUPFAM" id="SSF53182">
    <property type="entry name" value="Pyrrolidone carboxyl peptidase (pyroglutamate aminopeptidase)"/>
    <property type="match status" value="1"/>
</dbReference>
<accession>A0A563W1W9</accession>
<dbReference type="InterPro" id="IPR016125">
    <property type="entry name" value="Peptidase_C15-like"/>
</dbReference>
<evidence type="ECO:0000256" key="3">
    <source>
        <dbReference type="ARBA" id="ARBA00022801"/>
    </source>
</evidence>
<comment type="similarity">
    <text evidence="1">Belongs to the peptidase C15 family.</text>
</comment>
<name>A0A563W1W9_9CYAN</name>
<reference evidence="5 7" key="1">
    <citation type="submission" date="2019-01" db="EMBL/GenBank/DDBJ databases">
        <authorList>
            <person name="Brito A."/>
        </authorList>
    </citation>
    <scope>NUCLEOTIDE SEQUENCE [LARGE SCALE GENOMIC DNA]</scope>
    <source>
        <strain evidence="5">1</strain>
    </source>
</reference>
<dbReference type="EMBL" id="CAACVJ010000597">
    <property type="protein sequence ID" value="VEP17711.1"/>
    <property type="molecule type" value="Genomic_DNA"/>
</dbReference>
<dbReference type="PANTHER" id="PTHR23402">
    <property type="entry name" value="PROTEASE FAMILY C15 PYROGLUTAMYL-PEPTIDASE I-RELATED"/>
    <property type="match status" value="1"/>
</dbReference>
<dbReference type="RefSeq" id="WP_144876105.1">
    <property type="nucleotide sequence ID" value="NZ_LR214368.1"/>
</dbReference>
<keyword evidence="3" id="KW-0378">Hydrolase</keyword>
<evidence type="ECO:0000256" key="1">
    <source>
        <dbReference type="ARBA" id="ARBA00006641"/>
    </source>
</evidence>
<gene>
    <name evidence="5" type="ORF">H1P_6350002</name>
    <name evidence="6" type="ORF">H1P_6360010</name>
</gene>
<evidence type="ECO:0000256" key="2">
    <source>
        <dbReference type="ARBA" id="ARBA00022670"/>
    </source>
</evidence>
<dbReference type="AlphaFoldDB" id="A0A563W1W9"/>
<sequence length="169" mass="19126">MTILLTSFTTWLPHQKSNSSDDLLNIVEKQNKYNCYYLRQLPVEIETASKQAIAIIKKIQPSAIICCGMAESRFQLTIESHARCQESYLQTTVNLTQLVSQLSHTSISNDAGQFVCEELYYQVLNYLQLNNLALPCIFVHVPVLTTHNQEIILPDFASILEFLAENSGV</sequence>